<dbReference type="InterPro" id="IPR050298">
    <property type="entry name" value="Gram-neg_bact_OMP"/>
</dbReference>
<dbReference type="Gene3D" id="2.40.160.10">
    <property type="entry name" value="Porin"/>
    <property type="match status" value="1"/>
</dbReference>
<evidence type="ECO:0000256" key="3">
    <source>
        <dbReference type="ARBA" id="ARBA00022452"/>
    </source>
</evidence>
<proteinExistence type="inferred from homology"/>
<dbReference type="InterPro" id="IPR001897">
    <property type="entry name" value="Porin_gammaproteobac"/>
</dbReference>
<feature type="signal peptide" evidence="10">
    <location>
        <begin position="1"/>
        <end position="21"/>
    </location>
</feature>
<feature type="region of interest" description="Disordered" evidence="9">
    <location>
        <begin position="180"/>
        <end position="205"/>
    </location>
</feature>
<evidence type="ECO:0000313" key="11">
    <source>
        <dbReference type="EMBL" id="MFD3225257.1"/>
    </source>
</evidence>
<accession>A0ABW6CBN6</accession>
<keyword evidence="5 10" id="KW-0732">Signal</keyword>
<evidence type="ECO:0000256" key="9">
    <source>
        <dbReference type="SAM" id="MobiDB-lite"/>
    </source>
</evidence>
<keyword evidence="6 8" id="KW-0472">Membrane</keyword>
<keyword evidence="8" id="KW-0813">Transport</keyword>
<dbReference type="EMBL" id="JBHUCJ010000045">
    <property type="protein sequence ID" value="MFD3225257.1"/>
    <property type="molecule type" value="Genomic_DNA"/>
</dbReference>
<evidence type="ECO:0000256" key="2">
    <source>
        <dbReference type="ARBA" id="ARBA00007539"/>
    </source>
</evidence>
<evidence type="ECO:0000256" key="10">
    <source>
        <dbReference type="SAM" id="SignalP"/>
    </source>
</evidence>
<dbReference type="PRINTS" id="PR00182">
    <property type="entry name" value="ECOLNEIPORIN"/>
</dbReference>
<evidence type="ECO:0000313" key="12">
    <source>
        <dbReference type="Proteomes" id="UP001598201"/>
    </source>
</evidence>
<organism evidence="11 12">
    <name type="scientific">Rahnella sp. (strain Y9602)</name>
    <dbReference type="NCBI Taxonomy" id="2703885"/>
    <lineage>
        <taxon>Bacteria</taxon>
        <taxon>Pseudomonadati</taxon>
        <taxon>Pseudomonadota</taxon>
        <taxon>Gammaproteobacteria</taxon>
        <taxon>Enterobacterales</taxon>
        <taxon>Yersiniaceae</taxon>
        <taxon>Rahnella</taxon>
    </lineage>
</organism>
<evidence type="ECO:0000256" key="1">
    <source>
        <dbReference type="ARBA" id="ARBA00004571"/>
    </source>
</evidence>
<dbReference type="Pfam" id="PF00267">
    <property type="entry name" value="Porin_1"/>
    <property type="match status" value="1"/>
</dbReference>
<dbReference type="InterPro" id="IPR033900">
    <property type="entry name" value="Gram_neg_porin_domain"/>
</dbReference>
<dbReference type="CDD" id="cd00342">
    <property type="entry name" value="gram_neg_porins"/>
    <property type="match status" value="1"/>
</dbReference>
<dbReference type="NCBIfam" id="NF007841">
    <property type="entry name" value="PRK10554.1"/>
    <property type="match status" value="1"/>
</dbReference>
<gene>
    <name evidence="11" type="primary">ompC</name>
    <name evidence="11" type="ORF">ACFPK4_17100</name>
</gene>
<name>A0ABW6CBN6_RAHSY</name>
<dbReference type="Proteomes" id="UP001598201">
    <property type="component" value="Unassembled WGS sequence"/>
</dbReference>
<dbReference type="InterPro" id="IPR023614">
    <property type="entry name" value="Porin_dom_sf"/>
</dbReference>
<keyword evidence="8" id="KW-0626">Porin</keyword>
<comment type="subunit">
    <text evidence="8">Homotrimer.</text>
</comment>
<protein>
    <submittedName>
        <fullName evidence="11">Porin OmpC</fullName>
    </submittedName>
</protein>
<keyword evidence="12" id="KW-1185">Reference proteome</keyword>
<dbReference type="PROSITE" id="PS00576">
    <property type="entry name" value="GRAM_NEG_PORIN"/>
    <property type="match status" value="1"/>
</dbReference>
<comment type="caution">
    <text evidence="11">The sequence shown here is derived from an EMBL/GenBank/DDBJ whole genome shotgun (WGS) entry which is preliminary data.</text>
</comment>
<dbReference type="RefSeq" id="WP_379672012.1">
    <property type="nucleotide sequence ID" value="NZ_JBHUCJ010000045.1"/>
</dbReference>
<feature type="chain" id="PRO_5047502976" evidence="10">
    <location>
        <begin position="22"/>
        <end position="385"/>
    </location>
</feature>
<evidence type="ECO:0000256" key="4">
    <source>
        <dbReference type="ARBA" id="ARBA00022692"/>
    </source>
</evidence>
<evidence type="ECO:0000256" key="6">
    <source>
        <dbReference type="ARBA" id="ARBA00023136"/>
    </source>
</evidence>
<keyword evidence="4 8" id="KW-0812">Transmembrane</keyword>
<dbReference type="PANTHER" id="PTHR34501">
    <property type="entry name" value="PROTEIN YDDL-RELATED"/>
    <property type="match status" value="1"/>
</dbReference>
<evidence type="ECO:0000256" key="5">
    <source>
        <dbReference type="ARBA" id="ARBA00022729"/>
    </source>
</evidence>
<reference evidence="11 12" key="1">
    <citation type="submission" date="2024-09" db="EMBL/GenBank/DDBJ databases">
        <title>Genomes of Rahnella.</title>
        <authorList>
            <person name="Mnguni F.C."/>
            <person name="Shin G.Y."/>
            <person name="Coutinho T."/>
        </authorList>
    </citation>
    <scope>NUCLEOTIDE SEQUENCE [LARGE SCALE GENOMIC DNA]</scope>
    <source>
        <strain evidence="11 12">20WA0057</strain>
    </source>
</reference>
<keyword evidence="3" id="KW-1134">Transmembrane beta strand</keyword>
<sequence>MKLKALALIIPALLVAGAAHSAEIYNKDGNKLDLYGKVDARHQFSDDAGQDGDVTYVRVGFKGETQITDQLTGYGQWEYNVQANNSENTGTSGNATRLGFAGLKFADFGSFDYGRNYGVVYDIEAWTDMLPVFGGDTYTSSDNFMVGRTNGVATYRNTDFFGEVKGWNFALQYQGANDGDNNSEDINYTPAGEGTNNGRDVRHQNGDGYALSTTYDFGMGITAGAAYASSDRTNDQTTSAGENFAGGDKADVWTVGTKYDANNVYLATMYSETRNMTMFGESGVANKTQNFEVTAQYQFDFGLRPEVSYLQSKGKDLTADGSNTSDNNDKDLVKYVSVGASYYFNKNMSTYVDYKINLLDNDDNFYETNKISTDDIVGVGLQYQF</sequence>
<comment type="subcellular location">
    <subcellularLocation>
        <location evidence="1 8">Cell outer membrane</location>
        <topology evidence="1 8">Multi-pass membrane protein</topology>
    </subcellularLocation>
</comment>
<keyword evidence="7 8" id="KW-0998">Cell outer membrane</keyword>
<dbReference type="InterPro" id="IPR001702">
    <property type="entry name" value="Porin_Gram-ve"/>
</dbReference>
<dbReference type="InterPro" id="IPR013793">
    <property type="entry name" value="Porin_Gram-ve_CS"/>
</dbReference>
<evidence type="ECO:0000256" key="8">
    <source>
        <dbReference type="RuleBase" id="RU000469"/>
    </source>
</evidence>
<evidence type="ECO:0000256" key="7">
    <source>
        <dbReference type="ARBA" id="ARBA00023237"/>
    </source>
</evidence>
<comment type="similarity">
    <text evidence="2 8">Belongs to the Gram-negative porin family.</text>
</comment>
<dbReference type="PRINTS" id="PR00183">
    <property type="entry name" value="ECOLIPORIN"/>
</dbReference>
<dbReference type="SUPFAM" id="SSF56935">
    <property type="entry name" value="Porins"/>
    <property type="match status" value="1"/>
</dbReference>
<keyword evidence="8" id="KW-0406">Ion transport</keyword>
<dbReference type="PANTHER" id="PTHR34501:SF8">
    <property type="entry name" value="OUTER MEMBRANE PORIN N-RELATED"/>
    <property type="match status" value="1"/>
</dbReference>